<dbReference type="RefSeq" id="WP_097441138.1">
    <property type="nucleotide sequence ID" value="NZ_KZ300477.1"/>
</dbReference>
<dbReference type="Proteomes" id="UP000219559">
    <property type="component" value="Unassembled WGS sequence"/>
</dbReference>
<keyword evidence="2" id="KW-1185">Reference proteome</keyword>
<gene>
    <name evidence="1" type="ORF">B7P33_17295</name>
</gene>
<accession>A0A2A4G223</accession>
<dbReference type="EMBL" id="NBWU01000007">
    <property type="protein sequence ID" value="PCE63029.1"/>
    <property type="molecule type" value="Genomic_DNA"/>
</dbReference>
<evidence type="ECO:0000313" key="1">
    <source>
        <dbReference type="EMBL" id="PCE63029.1"/>
    </source>
</evidence>
<protein>
    <submittedName>
        <fullName evidence="1">Uncharacterized protein</fullName>
    </submittedName>
</protein>
<name>A0A2A4G223_9FLAO</name>
<dbReference type="OrthoDB" id="7874264at2"/>
<sequence>MLGEKFRPWGEFSWLFSKSDPLEWNIVGCISFEDRCFGILQKFPTNQICRRLFFNINPPHSDFIIPQVNKIQANYSMLKALGLRDSEIINVNLLENVDSFLRPLNSFLNESNGNIVLDISSLPKRFFFPMLKIILKNDNLNNLIVTYTKPKKYTSEELSWDPSDWSHIPTFMSTDYRNEKISLAIVSVGFVPLGLPNLLTGKYSDAEVKLLFPHPPGAPHYQRNWEFVRRIYQSYPRISINEMQRVHALDTSDAFNKLSDLTNNGSYKSILAPYGPKPNSLAMALFAIEHGVAVVYTQPRFYSQNYCTGVKESYAYWIVNSKNKLYTV</sequence>
<proteinExistence type="predicted"/>
<reference evidence="1 2" key="1">
    <citation type="submission" date="2017-04" db="EMBL/GenBank/DDBJ databases">
        <title>A new member of the family Flavobacteriaceae isolated from ascidians.</title>
        <authorList>
            <person name="Chen L."/>
        </authorList>
    </citation>
    <scope>NUCLEOTIDE SEQUENCE [LARGE SCALE GENOMIC DNA]</scope>
    <source>
        <strain evidence="1 2">HQA918</strain>
    </source>
</reference>
<evidence type="ECO:0000313" key="2">
    <source>
        <dbReference type="Proteomes" id="UP000219559"/>
    </source>
</evidence>
<organism evidence="1 2">
    <name type="scientific">Sediminicola luteus</name>
    <dbReference type="NCBI Taxonomy" id="319238"/>
    <lineage>
        <taxon>Bacteria</taxon>
        <taxon>Pseudomonadati</taxon>
        <taxon>Bacteroidota</taxon>
        <taxon>Flavobacteriia</taxon>
        <taxon>Flavobacteriales</taxon>
        <taxon>Flavobacteriaceae</taxon>
        <taxon>Sediminicola</taxon>
    </lineage>
</organism>
<comment type="caution">
    <text evidence="1">The sequence shown here is derived from an EMBL/GenBank/DDBJ whole genome shotgun (WGS) entry which is preliminary data.</text>
</comment>
<dbReference type="AlphaFoldDB" id="A0A2A4G223"/>